<feature type="compositionally biased region" description="Low complexity" evidence="1">
    <location>
        <begin position="33"/>
        <end position="44"/>
    </location>
</feature>
<accession>A0A8C3JE90</accession>
<evidence type="ECO:0000313" key="2">
    <source>
        <dbReference type="Ensembl" id="ENSCPGP00000006511.1"/>
    </source>
</evidence>
<reference evidence="2" key="1">
    <citation type="submission" date="2025-08" db="UniProtKB">
        <authorList>
            <consortium name="Ensembl"/>
        </authorList>
    </citation>
    <scope>IDENTIFICATION</scope>
</reference>
<evidence type="ECO:0000256" key="1">
    <source>
        <dbReference type="SAM" id="MobiDB-lite"/>
    </source>
</evidence>
<evidence type="ECO:0000313" key="3">
    <source>
        <dbReference type="Proteomes" id="UP000694419"/>
    </source>
</evidence>
<dbReference type="PANTHER" id="PTHR14553">
    <property type="entry name" value="UNCHARACTERIZED PROTEIN C1ORF50"/>
    <property type="match status" value="1"/>
</dbReference>
<dbReference type="InterPro" id="IPR019534">
    <property type="entry name" value="DUF2452"/>
</dbReference>
<proteinExistence type="predicted"/>
<dbReference type="PANTHER" id="PTHR14553:SF1">
    <property type="entry name" value="SIMILAR TO CHROMOSOME 1 OPEN READING FRAME 50"/>
    <property type="match status" value="1"/>
</dbReference>
<feature type="compositionally biased region" description="Low complexity" evidence="1">
    <location>
        <begin position="53"/>
        <end position="63"/>
    </location>
</feature>
<reference evidence="2" key="2">
    <citation type="submission" date="2025-09" db="UniProtKB">
        <authorList>
            <consortium name="Ensembl"/>
        </authorList>
    </citation>
    <scope>IDENTIFICATION</scope>
</reference>
<dbReference type="AlphaFoldDB" id="A0A8C3JE90"/>
<dbReference type="Proteomes" id="UP000694419">
    <property type="component" value="Unplaced"/>
</dbReference>
<name>A0A8C3JE90_9CHAR</name>
<protein>
    <submittedName>
        <fullName evidence="2">Chromosome 1 open reading frame 50</fullName>
    </submittedName>
</protein>
<dbReference type="Ensembl" id="ENSCPGT00000007165.1">
    <property type="protein sequence ID" value="ENSCPGP00000006511.1"/>
    <property type="gene ID" value="ENSCPGG00000004683.1"/>
</dbReference>
<keyword evidence="3" id="KW-1185">Reference proteome</keyword>
<feature type="region of interest" description="Disordered" evidence="1">
    <location>
        <begin position="1"/>
        <end position="90"/>
    </location>
</feature>
<feature type="compositionally biased region" description="Basic and acidic residues" evidence="1">
    <location>
        <begin position="1"/>
        <end position="10"/>
    </location>
</feature>
<sequence length="256" mass="27508">MAEPRGRARPAEAPPPNRAPELTMPHPLPPLPAFFRLAPPSSASPRPPTNQRPSPGSSVSGSSAPRAEGAGRGGSEMADEGGAEPGGGGGGAAGLALVEGTVGRAARVGDPGDLVALARQVQQADDFIRANACNKLTVIAEQIRYLQEQARKVLDEANRDADLHHVACNLVKKPGTIYYMYKRESGQRYFSILSPKEWGTCPHEFLGAYKLQHDMSWTPFEDIERRDAEINILDKLLSRQAALPPSTEPNFQGLTK</sequence>
<organism evidence="2 3">
    <name type="scientific">Calidris pygmaea</name>
    <name type="common">Spoon-billed sandpiper</name>
    <dbReference type="NCBI Taxonomy" id="425635"/>
    <lineage>
        <taxon>Eukaryota</taxon>
        <taxon>Metazoa</taxon>
        <taxon>Chordata</taxon>
        <taxon>Craniata</taxon>
        <taxon>Vertebrata</taxon>
        <taxon>Euteleostomi</taxon>
        <taxon>Archelosauria</taxon>
        <taxon>Archosauria</taxon>
        <taxon>Dinosauria</taxon>
        <taxon>Saurischia</taxon>
        <taxon>Theropoda</taxon>
        <taxon>Coelurosauria</taxon>
        <taxon>Aves</taxon>
        <taxon>Neognathae</taxon>
        <taxon>Neoaves</taxon>
        <taxon>Charadriiformes</taxon>
        <taxon>Scolopacidae</taxon>
        <taxon>Calidris</taxon>
    </lineage>
</organism>
<dbReference type="Pfam" id="PF10504">
    <property type="entry name" value="DUF2452"/>
    <property type="match status" value="1"/>
</dbReference>